<dbReference type="EMBL" id="JANWOI010000007">
    <property type="protein sequence ID" value="MDA5195138.1"/>
    <property type="molecule type" value="Genomic_DNA"/>
</dbReference>
<evidence type="ECO:0000313" key="3">
    <source>
        <dbReference type="EMBL" id="MDA5195138.1"/>
    </source>
</evidence>
<dbReference type="PIRSF" id="PIRSF026760">
    <property type="entry name" value="UCP026760"/>
    <property type="match status" value="1"/>
</dbReference>
<feature type="domain" description="D-glutamate N-acetyltransferase-like N-terminal" evidence="2">
    <location>
        <begin position="48"/>
        <end position="124"/>
    </location>
</feature>
<organism evidence="3 4">
    <name type="scientific">Govanella unica</name>
    <dbReference type="NCBI Taxonomy" id="2975056"/>
    <lineage>
        <taxon>Bacteria</taxon>
        <taxon>Pseudomonadati</taxon>
        <taxon>Pseudomonadota</taxon>
        <taxon>Alphaproteobacteria</taxon>
        <taxon>Emcibacterales</taxon>
        <taxon>Govanellaceae</taxon>
        <taxon>Govanella</taxon>
    </lineage>
</organism>
<dbReference type="AlphaFoldDB" id="A0A9X3Z8Q2"/>
<reference evidence="3" key="2">
    <citation type="journal article" date="2023" name="Syst. Appl. Microbiol.">
        <title>Govania unica gen. nov., sp. nov., a rare biosphere bacterium that represents a novel family in the class Alphaproteobacteria.</title>
        <authorList>
            <person name="Vandamme P."/>
            <person name="Peeters C."/>
            <person name="Hettiarachchi A."/>
            <person name="Cnockaert M."/>
            <person name="Carlier A."/>
        </authorList>
    </citation>
    <scope>NUCLEOTIDE SEQUENCE</scope>
    <source>
        <strain evidence="3">LMG 31809</strain>
    </source>
</reference>
<dbReference type="Pfam" id="PF07755">
    <property type="entry name" value="DUF1611"/>
    <property type="match status" value="1"/>
</dbReference>
<dbReference type="Gene3D" id="3.40.50.300">
    <property type="entry name" value="P-loop containing nucleotide triphosphate hydrolases"/>
    <property type="match status" value="1"/>
</dbReference>
<keyword evidence="4" id="KW-1185">Reference proteome</keyword>
<evidence type="ECO:0000259" key="1">
    <source>
        <dbReference type="Pfam" id="PF07755"/>
    </source>
</evidence>
<comment type="caution">
    <text evidence="3">The sequence shown here is derived from an EMBL/GenBank/DDBJ whole genome shotgun (WGS) entry which is preliminary data.</text>
</comment>
<name>A0A9X3Z8Q2_9PROT</name>
<dbReference type="InterPro" id="IPR011669">
    <property type="entry name" value="DgcN-like"/>
</dbReference>
<evidence type="ECO:0000313" key="4">
    <source>
        <dbReference type="Proteomes" id="UP001141619"/>
    </source>
</evidence>
<accession>A0A9X3Z8Q2</accession>
<feature type="domain" description="D-glutamate N-acetyltransferase-like C-terminal" evidence="1">
    <location>
        <begin position="131"/>
        <end position="325"/>
    </location>
</feature>
<evidence type="ECO:0000259" key="2">
    <source>
        <dbReference type="Pfam" id="PF17396"/>
    </source>
</evidence>
<dbReference type="SUPFAM" id="SSF52540">
    <property type="entry name" value="P-loop containing nucleoside triphosphate hydrolases"/>
    <property type="match status" value="1"/>
</dbReference>
<protein>
    <submittedName>
        <fullName evidence="3">DUF1611 domain-containing protein</fullName>
    </submittedName>
</protein>
<dbReference type="InterPro" id="IPR035086">
    <property type="entry name" value="DgcN-like_C"/>
</dbReference>
<sequence>MIIRKPYLLFLGDIKESAYAKTAFGVRDWTPEDCIAQWSIEGTAVDLGLDVMSPDVAQQAGARSLLIGVAPVGGAIPKSWVPYLEQALRAGLDIVSGMHSRLAEIPGLTELAEAHGCMLHDVRHNDSKFPIGTGRKRTGKRLLTVGTDCALGKKYAALAITRALQDQGIAADFRATGQTGIMIAGSGVAVDAVISDFLCGAVETLSPDNDPDHWDVIEGQGSLFHPAYAGVTVGLLHGSQPDAMILCHDPSRRHIAGYPDFPIHDLREAIAAYSLLAKLTNPKAEFIAVAVNSSSYTEAEAATLMINIATYVGLPCFDPMRSDLSPVVNAVRAMG</sequence>
<gene>
    <name evidence="3" type="ORF">NYP16_14400</name>
</gene>
<reference evidence="3" key="1">
    <citation type="submission" date="2022-08" db="EMBL/GenBank/DDBJ databases">
        <authorList>
            <person name="Vandamme P."/>
            <person name="Hettiarachchi A."/>
            <person name="Peeters C."/>
            <person name="Cnockaert M."/>
            <person name="Carlier A."/>
        </authorList>
    </citation>
    <scope>NUCLEOTIDE SEQUENCE</scope>
    <source>
        <strain evidence="3">LMG 31809</strain>
    </source>
</reference>
<dbReference type="Gene3D" id="3.40.50.720">
    <property type="entry name" value="NAD(P)-binding Rossmann-like Domain"/>
    <property type="match status" value="1"/>
</dbReference>
<dbReference type="InterPro" id="IPR035402">
    <property type="entry name" value="DgcN-like_N"/>
</dbReference>
<dbReference type="InterPro" id="IPR027417">
    <property type="entry name" value="P-loop_NTPase"/>
</dbReference>
<dbReference type="PANTHER" id="PTHR40690">
    <property type="entry name" value="GLL3100 PROTEIN"/>
    <property type="match status" value="1"/>
</dbReference>
<dbReference type="Pfam" id="PF17396">
    <property type="entry name" value="DUF1611_N"/>
    <property type="match status" value="1"/>
</dbReference>
<dbReference type="Proteomes" id="UP001141619">
    <property type="component" value="Unassembled WGS sequence"/>
</dbReference>
<proteinExistence type="predicted"/>
<dbReference type="PANTHER" id="PTHR40690:SF1">
    <property type="entry name" value="DUF1611 DOMAIN-CONTAINING PROTEIN"/>
    <property type="match status" value="1"/>
</dbReference>